<dbReference type="Proteomes" id="UP001283361">
    <property type="component" value="Unassembled WGS sequence"/>
</dbReference>
<accession>A0AAE1D8F7</accession>
<evidence type="ECO:0000313" key="3">
    <source>
        <dbReference type="Proteomes" id="UP001283361"/>
    </source>
</evidence>
<sequence length="146" mass="16709">MVTMDEYIEQLLAEMPESTLHDVVKNILDEPIPEAVKGRLLKPLQPRKYRPSPPPRKAKERKRKAIEKEFDPIPRHKVLRSVKDYQDEIQGLFEENNELTFRQTPWALGNFLRDPQEARGGAQNPRRGIEVPAGSQGGSCEGQPGW</sequence>
<evidence type="ECO:0000313" key="2">
    <source>
        <dbReference type="EMBL" id="KAK3761161.1"/>
    </source>
</evidence>
<feature type="region of interest" description="Disordered" evidence="1">
    <location>
        <begin position="40"/>
        <end position="64"/>
    </location>
</feature>
<dbReference type="AlphaFoldDB" id="A0AAE1D8F7"/>
<proteinExistence type="predicted"/>
<evidence type="ECO:0000256" key="1">
    <source>
        <dbReference type="SAM" id="MobiDB-lite"/>
    </source>
</evidence>
<feature type="compositionally biased region" description="Gly residues" evidence="1">
    <location>
        <begin position="135"/>
        <end position="146"/>
    </location>
</feature>
<name>A0AAE1D8F7_9GAST</name>
<comment type="caution">
    <text evidence="2">The sequence shown here is derived from an EMBL/GenBank/DDBJ whole genome shotgun (WGS) entry which is preliminary data.</text>
</comment>
<dbReference type="EMBL" id="JAWDGP010004927">
    <property type="protein sequence ID" value="KAK3761161.1"/>
    <property type="molecule type" value="Genomic_DNA"/>
</dbReference>
<organism evidence="2 3">
    <name type="scientific">Elysia crispata</name>
    <name type="common">lettuce slug</name>
    <dbReference type="NCBI Taxonomy" id="231223"/>
    <lineage>
        <taxon>Eukaryota</taxon>
        <taxon>Metazoa</taxon>
        <taxon>Spiralia</taxon>
        <taxon>Lophotrochozoa</taxon>
        <taxon>Mollusca</taxon>
        <taxon>Gastropoda</taxon>
        <taxon>Heterobranchia</taxon>
        <taxon>Euthyneura</taxon>
        <taxon>Panpulmonata</taxon>
        <taxon>Sacoglossa</taxon>
        <taxon>Placobranchoidea</taxon>
        <taxon>Plakobranchidae</taxon>
        <taxon>Elysia</taxon>
    </lineage>
</organism>
<protein>
    <submittedName>
        <fullName evidence="2">Uncharacterized protein</fullName>
    </submittedName>
</protein>
<gene>
    <name evidence="2" type="ORF">RRG08_022564</name>
</gene>
<feature type="region of interest" description="Disordered" evidence="1">
    <location>
        <begin position="113"/>
        <end position="146"/>
    </location>
</feature>
<keyword evidence="3" id="KW-1185">Reference proteome</keyword>
<reference evidence="2" key="1">
    <citation type="journal article" date="2023" name="G3 (Bethesda)">
        <title>A reference genome for the long-term kleptoplast-retaining sea slug Elysia crispata morphotype clarki.</title>
        <authorList>
            <person name="Eastman K.E."/>
            <person name="Pendleton A.L."/>
            <person name="Shaikh M.A."/>
            <person name="Suttiyut T."/>
            <person name="Ogas R."/>
            <person name="Tomko P."/>
            <person name="Gavelis G."/>
            <person name="Widhalm J.R."/>
            <person name="Wisecaver J.H."/>
        </authorList>
    </citation>
    <scope>NUCLEOTIDE SEQUENCE</scope>
    <source>
        <strain evidence="2">ECLA1</strain>
    </source>
</reference>
<feature type="compositionally biased region" description="Basic residues" evidence="1">
    <location>
        <begin position="45"/>
        <end position="64"/>
    </location>
</feature>